<dbReference type="AlphaFoldDB" id="A0A4P9WQY6"/>
<dbReference type="PANTHER" id="PTHR12945">
    <property type="entry name" value="TRANSLATION INITIATION FACTOR EIF3-RELATED"/>
    <property type="match status" value="1"/>
</dbReference>
<keyword evidence="5" id="KW-0539">Nucleus</keyword>
<dbReference type="GO" id="GO:0031515">
    <property type="term" value="C:tRNA (m1A) methyltransferase complex"/>
    <property type="evidence" value="ECO:0007669"/>
    <property type="project" value="InterPro"/>
</dbReference>
<feature type="region of interest" description="Disordered" evidence="7">
    <location>
        <begin position="423"/>
        <end position="494"/>
    </location>
</feature>
<accession>A0A4P9WQY6</accession>
<dbReference type="Proteomes" id="UP000269721">
    <property type="component" value="Unassembled WGS sequence"/>
</dbReference>
<comment type="subcellular location">
    <subcellularLocation>
        <location evidence="1">Nucleus</location>
    </subcellularLocation>
</comment>
<sequence length="494" mass="55239">MPPKESRATPFEDREDRDPDFIYDEDWIVLKMASDKTKVVQVRKDSVITMGKFGSFSANHIIGKLFDIPFEVYGDNEARPIPKYNYLDAFDIETEESANNKDLVDTKTAQKLTQSEIEEMKADSLKGTVHSESVIKAIVENSATFEGKTEFSKAKYIKRKSKKYSKIFTPQRPTARSLTDHFFRTDPIRIRDIRVDTLSQILTAGNVRAKSKLLVVDEMSGLLTAALMERQQGFGEILHLHDHDDPNLNMLRYMNFPPATMETLSTFPWKRVEAKEDEDYSKMNFIGSAKESALQKYERVKKRMDTYAAIRAELNEGNFDGLFISTMFNVKEVIDELGKYLGGSRPLVVYSPYKELLVESYLHLRSSREFVNASITESWIREYQVPVQASGTHPAMRMSSSGGYLLTALRVIDNGETWSTSFARAGKKGQAKGGKRQRREQKAAAATSSPAAAASAPASGQSSAPEQPSEQPSDASASEQPSAGPSSPTPMTID</sequence>
<dbReference type="EMBL" id="KZ993956">
    <property type="protein sequence ID" value="RKO94248.1"/>
    <property type="molecule type" value="Genomic_DNA"/>
</dbReference>
<evidence type="ECO:0000256" key="6">
    <source>
        <dbReference type="ARBA" id="ARBA00032319"/>
    </source>
</evidence>
<dbReference type="InterPro" id="IPR017423">
    <property type="entry name" value="TRM6"/>
</dbReference>
<keyword evidence="4" id="KW-0819">tRNA processing</keyword>
<evidence type="ECO:0000256" key="7">
    <source>
        <dbReference type="SAM" id="MobiDB-lite"/>
    </source>
</evidence>
<feature type="compositionally biased region" description="Polar residues" evidence="7">
    <location>
        <begin position="474"/>
        <end position="494"/>
    </location>
</feature>
<evidence type="ECO:0000256" key="1">
    <source>
        <dbReference type="ARBA" id="ARBA00004123"/>
    </source>
</evidence>
<comment type="similarity">
    <text evidence="2">Belongs to the TRM6/GCD10 family.</text>
</comment>
<feature type="compositionally biased region" description="Basic residues" evidence="7">
    <location>
        <begin position="425"/>
        <end position="439"/>
    </location>
</feature>
<evidence type="ECO:0000256" key="3">
    <source>
        <dbReference type="ARBA" id="ARBA00021704"/>
    </source>
</evidence>
<dbReference type="PANTHER" id="PTHR12945:SF0">
    <property type="entry name" value="TRNA (ADENINE(58)-N(1))-METHYLTRANSFERASE NON-CATALYTIC SUBUNIT TRM6"/>
    <property type="match status" value="1"/>
</dbReference>
<dbReference type="Gene3D" id="3.40.50.150">
    <property type="entry name" value="Vaccinia Virus protein VP39"/>
    <property type="match status" value="1"/>
</dbReference>
<dbReference type="GO" id="GO:0030488">
    <property type="term" value="P:tRNA methylation"/>
    <property type="evidence" value="ECO:0007669"/>
    <property type="project" value="InterPro"/>
</dbReference>
<evidence type="ECO:0000256" key="4">
    <source>
        <dbReference type="ARBA" id="ARBA00022694"/>
    </source>
</evidence>
<keyword evidence="9" id="KW-1185">Reference proteome</keyword>
<proteinExistence type="inferred from homology"/>
<dbReference type="GO" id="GO:0005634">
    <property type="term" value="C:nucleus"/>
    <property type="evidence" value="ECO:0007669"/>
    <property type="project" value="UniProtKB-SubCell"/>
</dbReference>
<feature type="compositionally biased region" description="Low complexity" evidence="7">
    <location>
        <begin position="443"/>
        <end position="473"/>
    </location>
</feature>
<evidence type="ECO:0000256" key="5">
    <source>
        <dbReference type="ARBA" id="ARBA00023242"/>
    </source>
</evidence>
<evidence type="ECO:0000256" key="2">
    <source>
        <dbReference type="ARBA" id="ARBA00008320"/>
    </source>
</evidence>
<dbReference type="InterPro" id="IPR029063">
    <property type="entry name" value="SAM-dependent_MTases_sf"/>
</dbReference>
<name>A0A4P9WQY6_9FUNG</name>
<reference evidence="9" key="1">
    <citation type="journal article" date="2018" name="Nat. Microbiol.">
        <title>Leveraging single-cell genomics to expand the fungal tree of life.</title>
        <authorList>
            <person name="Ahrendt S.R."/>
            <person name="Quandt C.A."/>
            <person name="Ciobanu D."/>
            <person name="Clum A."/>
            <person name="Salamov A."/>
            <person name="Andreopoulos B."/>
            <person name="Cheng J.F."/>
            <person name="Woyke T."/>
            <person name="Pelin A."/>
            <person name="Henrissat B."/>
            <person name="Reynolds N.K."/>
            <person name="Benny G.L."/>
            <person name="Smith M.E."/>
            <person name="James T.Y."/>
            <person name="Grigoriev I.V."/>
        </authorList>
    </citation>
    <scope>NUCLEOTIDE SEQUENCE [LARGE SCALE GENOMIC DNA]</scope>
</reference>
<evidence type="ECO:0000313" key="8">
    <source>
        <dbReference type="EMBL" id="RKO94248.1"/>
    </source>
</evidence>
<dbReference type="OrthoDB" id="10254665at2759"/>
<protein>
    <recommendedName>
        <fullName evidence="3">tRNA (adenine(58)-N(1))-methyltransferase non-catalytic subunit TRM6</fullName>
    </recommendedName>
    <alternativeName>
        <fullName evidence="6">tRNA(m1A58)-methyltransferase subunit TRM6</fullName>
    </alternativeName>
</protein>
<gene>
    <name evidence="8" type="ORF">BDK51DRAFT_16802</name>
</gene>
<dbReference type="Pfam" id="PF04189">
    <property type="entry name" value="Gcd10p"/>
    <property type="match status" value="1"/>
</dbReference>
<evidence type="ECO:0000313" key="9">
    <source>
        <dbReference type="Proteomes" id="UP000269721"/>
    </source>
</evidence>
<organism evidence="8 9">
    <name type="scientific">Blyttiomyces helicus</name>
    <dbReference type="NCBI Taxonomy" id="388810"/>
    <lineage>
        <taxon>Eukaryota</taxon>
        <taxon>Fungi</taxon>
        <taxon>Fungi incertae sedis</taxon>
        <taxon>Chytridiomycota</taxon>
        <taxon>Chytridiomycota incertae sedis</taxon>
        <taxon>Chytridiomycetes</taxon>
        <taxon>Chytridiomycetes incertae sedis</taxon>
        <taxon>Blyttiomyces</taxon>
    </lineage>
</organism>